<dbReference type="PANTHER" id="PTHR43581:SF2">
    <property type="entry name" value="EXCINUCLEASE ATPASE SUBUNIT"/>
    <property type="match status" value="1"/>
</dbReference>
<gene>
    <name evidence="3" type="ORF">H9824_11155</name>
</gene>
<evidence type="ECO:0000259" key="1">
    <source>
        <dbReference type="Pfam" id="PF13304"/>
    </source>
</evidence>
<organism evidence="3 4">
    <name type="scientific">Candidatus Bacteroides pullicola</name>
    <dbReference type="NCBI Taxonomy" id="2838475"/>
    <lineage>
        <taxon>Bacteria</taxon>
        <taxon>Pseudomonadati</taxon>
        <taxon>Bacteroidota</taxon>
        <taxon>Bacteroidia</taxon>
        <taxon>Bacteroidales</taxon>
        <taxon>Bacteroidaceae</taxon>
        <taxon>Bacteroides</taxon>
    </lineage>
</organism>
<dbReference type="InterPro" id="IPR038729">
    <property type="entry name" value="Rad50/SbcC_AAA"/>
</dbReference>
<dbReference type="AlphaFoldDB" id="A0A9D2CLN7"/>
<dbReference type="EMBL" id="DXCV01000078">
    <property type="protein sequence ID" value="HIY89243.1"/>
    <property type="molecule type" value="Genomic_DNA"/>
</dbReference>
<evidence type="ECO:0000259" key="2">
    <source>
        <dbReference type="Pfam" id="PF13476"/>
    </source>
</evidence>
<protein>
    <submittedName>
        <fullName evidence="3">AAA family ATPase</fullName>
    </submittedName>
</protein>
<dbReference type="GO" id="GO:0006302">
    <property type="term" value="P:double-strand break repair"/>
    <property type="evidence" value="ECO:0007669"/>
    <property type="project" value="InterPro"/>
</dbReference>
<dbReference type="PANTHER" id="PTHR43581">
    <property type="entry name" value="ATP/GTP PHOSPHATASE"/>
    <property type="match status" value="1"/>
</dbReference>
<feature type="domain" description="Rad50/SbcC-type AAA" evidence="2">
    <location>
        <begin position="5"/>
        <end position="80"/>
    </location>
</feature>
<dbReference type="GO" id="GO:0016887">
    <property type="term" value="F:ATP hydrolysis activity"/>
    <property type="evidence" value="ECO:0007669"/>
    <property type="project" value="InterPro"/>
</dbReference>
<reference evidence="3" key="2">
    <citation type="submission" date="2021-04" db="EMBL/GenBank/DDBJ databases">
        <authorList>
            <person name="Gilroy R."/>
        </authorList>
    </citation>
    <scope>NUCLEOTIDE SEQUENCE</scope>
    <source>
        <strain evidence="3">Gambia2-208</strain>
    </source>
</reference>
<dbReference type="InterPro" id="IPR027417">
    <property type="entry name" value="P-loop_NTPase"/>
</dbReference>
<dbReference type="Pfam" id="PF13304">
    <property type="entry name" value="AAA_21"/>
    <property type="match status" value="1"/>
</dbReference>
<evidence type="ECO:0000313" key="4">
    <source>
        <dbReference type="Proteomes" id="UP000886851"/>
    </source>
</evidence>
<reference evidence="3" key="1">
    <citation type="journal article" date="2021" name="PeerJ">
        <title>Extensive microbial diversity within the chicken gut microbiome revealed by metagenomics and culture.</title>
        <authorList>
            <person name="Gilroy R."/>
            <person name="Ravi A."/>
            <person name="Getino M."/>
            <person name="Pursley I."/>
            <person name="Horton D.L."/>
            <person name="Alikhan N.F."/>
            <person name="Baker D."/>
            <person name="Gharbi K."/>
            <person name="Hall N."/>
            <person name="Watson M."/>
            <person name="Adriaenssens E.M."/>
            <person name="Foster-Nyarko E."/>
            <person name="Jarju S."/>
            <person name="Secka A."/>
            <person name="Antonio M."/>
            <person name="Oren A."/>
            <person name="Chaudhuri R.R."/>
            <person name="La Ragione R."/>
            <person name="Hildebrand F."/>
            <person name="Pallen M.J."/>
        </authorList>
    </citation>
    <scope>NUCLEOTIDE SEQUENCE</scope>
    <source>
        <strain evidence="3">Gambia2-208</strain>
    </source>
</reference>
<comment type="caution">
    <text evidence="3">The sequence shown here is derived from an EMBL/GenBank/DDBJ whole genome shotgun (WGS) entry which is preliminary data.</text>
</comment>
<evidence type="ECO:0000313" key="3">
    <source>
        <dbReference type="EMBL" id="HIY89243.1"/>
    </source>
</evidence>
<proteinExistence type="predicted"/>
<dbReference type="Pfam" id="PF13476">
    <property type="entry name" value="AAA_23"/>
    <property type="match status" value="1"/>
</dbReference>
<feature type="domain" description="ATPase AAA-type core" evidence="1">
    <location>
        <begin position="216"/>
        <end position="307"/>
    </location>
</feature>
<sequence length="404" mass="46034">MYIKRLFLKNIGPFKEAELQFAWKATEDKQPVTVITGVNGAGKSVIIDAIRAALSGQPLERNIVADISNFKIEIDSCINGADVQLVSQELMGGHIRSADYKRVAQYLQRGYQMGDDIQPWIIDYWSSRTATDSFTIHAITGIQHEEVLKDVMLDRKSNLQLTNFICHVDYLRSSDVPEEKTTGTYLYEQIKHAINLCVDNGQFKYVRRTDLQPVIEQNGREVTLDKLSSGNIFLIEHIVLLLCKMYSVTTLRNAPIAQLQKTPGLLLIDEIETHLHPKWQKAILSILRKMFPQMQIILTTHSPFIVSSLPGMRIYTCKPQPGCSQVFDETDVYDNLPVDEVLMSDAFNVQPFNERITQLQQDRKKAIEANELGKAQDIAKELSRINPEYFAYLDIEDKLKGLEQ</sequence>
<accession>A0A9D2CLN7</accession>
<dbReference type="Gene3D" id="3.40.50.300">
    <property type="entry name" value="P-loop containing nucleotide triphosphate hydrolases"/>
    <property type="match status" value="1"/>
</dbReference>
<name>A0A9D2CLN7_9BACE</name>
<dbReference type="InterPro" id="IPR003959">
    <property type="entry name" value="ATPase_AAA_core"/>
</dbReference>
<dbReference type="InterPro" id="IPR051396">
    <property type="entry name" value="Bact_Antivir_Def_Nuclease"/>
</dbReference>
<dbReference type="GO" id="GO:0005524">
    <property type="term" value="F:ATP binding"/>
    <property type="evidence" value="ECO:0007669"/>
    <property type="project" value="InterPro"/>
</dbReference>
<dbReference type="SUPFAM" id="SSF52540">
    <property type="entry name" value="P-loop containing nucleoside triphosphate hydrolases"/>
    <property type="match status" value="1"/>
</dbReference>
<dbReference type="Proteomes" id="UP000886851">
    <property type="component" value="Unassembled WGS sequence"/>
</dbReference>